<evidence type="ECO:0000259" key="10">
    <source>
        <dbReference type="Pfam" id="PF00962"/>
    </source>
</evidence>
<proteinExistence type="inferred from homology"/>
<evidence type="ECO:0000256" key="6">
    <source>
        <dbReference type="ARBA" id="ARBA00022729"/>
    </source>
</evidence>
<name>A0ABV7XUF5_9FLAO</name>
<dbReference type="PANTHER" id="PTHR11409:SF39">
    <property type="entry name" value="ADENOSINE DEAMINASE 2"/>
    <property type="match status" value="1"/>
</dbReference>
<comment type="subcellular location">
    <subcellularLocation>
        <location evidence="2">Secreted</location>
    </subcellularLocation>
</comment>
<keyword evidence="4" id="KW-0964">Secreted</keyword>
<dbReference type="InterPro" id="IPR032466">
    <property type="entry name" value="Metal_Hydrolase"/>
</dbReference>
<evidence type="ECO:0000256" key="5">
    <source>
        <dbReference type="ARBA" id="ARBA00022723"/>
    </source>
</evidence>
<accession>A0ABV7XUF5</accession>
<evidence type="ECO:0000256" key="7">
    <source>
        <dbReference type="ARBA" id="ARBA00022801"/>
    </source>
</evidence>
<keyword evidence="5" id="KW-0479">Metal-binding</keyword>
<dbReference type="NCBIfam" id="TIGR01431">
    <property type="entry name" value="adm_rel"/>
    <property type="match status" value="1"/>
</dbReference>
<evidence type="ECO:0000313" key="12">
    <source>
        <dbReference type="Proteomes" id="UP001595735"/>
    </source>
</evidence>
<dbReference type="SUPFAM" id="SSF51556">
    <property type="entry name" value="Metallo-dependent hydrolases"/>
    <property type="match status" value="1"/>
</dbReference>
<evidence type="ECO:0000256" key="1">
    <source>
        <dbReference type="ARBA" id="ARBA00001947"/>
    </source>
</evidence>
<comment type="similarity">
    <text evidence="3">Belongs to the metallo-dependent hydrolases superfamily. Adenosine and AMP deaminases family. ADGF subfamily.</text>
</comment>
<evidence type="ECO:0000256" key="8">
    <source>
        <dbReference type="ARBA" id="ARBA00022833"/>
    </source>
</evidence>
<keyword evidence="11" id="KW-0418">Kinase</keyword>
<evidence type="ECO:0000256" key="9">
    <source>
        <dbReference type="ARBA" id="ARBA00047764"/>
    </source>
</evidence>
<dbReference type="RefSeq" id="WP_290297237.1">
    <property type="nucleotide sequence ID" value="NZ_JAUFQR010000001.1"/>
</dbReference>
<dbReference type="InterPro" id="IPR006330">
    <property type="entry name" value="Ado/ade_deaminase"/>
</dbReference>
<keyword evidence="12" id="KW-1185">Reference proteome</keyword>
<keyword evidence="7" id="KW-0378">Hydrolase</keyword>
<evidence type="ECO:0000256" key="2">
    <source>
        <dbReference type="ARBA" id="ARBA00004613"/>
    </source>
</evidence>
<dbReference type="PROSITE" id="PS00485">
    <property type="entry name" value="A_DEAMINASE"/>
    <property type="match status" value="1"/>
</dbReference>
<dbReference type="PANTHER" id="PTHR11409">
    <property type="entry name" value="ADENOSINE DEAMINASE"/>
    <property type="match status" value="1"/>
</dbReference>
<dbReference type="EMBL" id="JBHRYO010000002">
    <property type="protein sequence ID" value="MFC3756626.1"/>
    <property type="molecule type" value="Genomic_DNA"/>
</dbReference>
<keyword evidence="6" id="KW-0732">Signal</keyword>
<keyword evidence="11" id="KW-0808">Transferase</keyword>
<protein>
    <submittedName>
        <fullName evidence="11">Adenosine kinase</fullName>
    </submittedName>
</protein>
<dbReference type="Gene3D" id="3.20.20.140">
    <property type="entry name" value="Metal-dependent hydrolases"/>
    <property type="match status" value="1"/>
</dbReference>
<dbReference type="GO" id="GO:0016301">
    <property type="term" value="F:kinase activity"/>
    <property type="evidence" value="ECO:0007669"/>
    <property type="project" value="UniProtKB-KW"/>
</dbReference>
<evidence type="ECO:0000256" key="4">
    <source>
        <dbReference type="ARBA" id="ARBA00022525"/>
    </source>
</evidence>
<evidence type="ECO:0000313" key="11">
    <source>
        <dbReference type="EMBL" id="MFC3756626.1"/>
    </source>
</evidence>
<comment type="caution">
    <text evidence="11">The sequence shown here is derived from an EMBL/GenBank/DDBJ whole genome shotgun (WGS) entry which is preliminary data.</text>
</comment>
<sequence length="518" mass="60285">MTTVLAKYFCQIQVTIIMRKYLTYILMLGFPLLGAQTKVAEKSTYQDKWTLLDKENAAMAFDADVKLSEAEINLDKKIFQIRKQFILETEKQHIPLYNRSFNEIKPLIESSKLFKVIQTMPKGGLLHTHSGGLANAGWLITTVRKYKECYVYDQKDNDKFIFGQLGFFENGKVPKGFVNLDQKLNSDPGFEKELHDLLLLKRDNLCSYTDYWIEFEKRFQRVNLLLPYRPFFKEYYLKGFQDLAKDNVQHVEIRYVFDELYDFEHGKYPLEKSITDLQDIVKQMKQSTPQFSLKLIYSSFKFLDSDSIEKQLEIAFKLKKQFPDLISGFDLVADEAAGNSINSFQKNWMKINEITKKSGVEMPLFLHAGESTSIFNKNILDITLLNNQRIGHGLNLIYFPKSMELIKKQNKLVEVSPISNQILGYVSDMRNHPARVMLSNGIQCSINSDDPAVYGYEGLSYDFWMAYVSWELDLKALKKLVFNSINYSSLNANEKKQSLESLNRQWNDFVQKANRELN</sequence>
<dbReference type="Proteomes" id="UP001595735">
    <property type="component" value="Unassembled WGS sequence"/>
</dbReference>
<reference evidence="12" key="1">
    <citation type="journal article" date="2019" name="Int. J. Syst. Evol. Microbiol.">
        <title>The Global Catalogue of Microorganisms (GCM) 10K type strain sequencing project: providing services to taxonomists for standard genome sequencing and annotation.</title>
        <authorList>
            <consortium name="The Broad Institute Genomics Platform"/>
            <consortium name="The Broad Institute Genome Sequencing Center for Infectious Disease"/>
            <person name="Wu L."/>
            <person name="Ma J."/>
        </authorList>
    </citation>
    <scope>NUCLEOTIDE SEQUENCE [LARGE SCALE GENOMIC DNA]</scope>
    <source>
        <strain evidence="12">CECT 7798</strain>
    </source>
</reference>
<evidence type="ECO:0000256" key="3">
    <source>
        <dbReference type="ARBA" id="ARBA00006083"/>
    </source>
</evidence>
<dbReference type="InterPro" id="IPR006650">
    <property type="entry name" value="A/AMP_deam_AS"/>
</dbReference>
<feature type="domain" description="Adenosine deaminase" evidence="10">
    <location>
        <begin position="212"/>
        <end position="502"/>
    </location>
</feature>
<organism evidence="11 12">
    <name type="scientific">Chryseobacterium tructae</name>
    <dbReference type="NCBI Taxonomy" id="1037380"/>
    <lineage>
        <taxon>Bacteria</taxon>
        <taxon>Pseudomonadati</taxon>
        <taxon>Bacteroidota</taxon>
        <taxon>Flavobacteriia</taxon>
        <taxon>Flavobacteriales</taxon>
        <taxon>Weeksellaceae</taxon>
        <taxon>Chryseobacterium group</taxon>
        <taxon>Chryseobacterium</taxon>
    </lineage>
</organism>
<dbReference type="InterPro" id="IPR006331">
    <property type="entry name" value="ADGF"/>
</dbReference>
<comment type="cofactor">
    <cofactor evidence="1">
        <name>Zn(2+)</name>
        <dbReference type="ChEBI" id="CHEBI:29105"/>
    </cofactor>
</comment>
<dbReference type="InterPro" id="IPR001365">
    <property type="entry name" value="A_deaminase_dom"/>
</dbReference>
<dbReference type="Pfam" id="PF00962">
    <property type="entry name" value="A_deaminase"/>
    <property type="match status" value="1"/>
</dbReference>
<comment type="catalytic activity">
    <reaction evidence="9">
        <text>adenosine + H2O + H(+) = inosine + NH4(+)</text>
        <dbReference type="Rhea" id="RHEA:24408"/>
        <dbReference type="ChEBI" id="CHEBI:15377"/>
        <dbReference type="ChEBI" id="CHEBI:15378"/>
        <dbReference type="ChEBI" id="CHEBI:16335"/>
        <dbReference type="ChEBI" id="CHEBI:17596"/>
        <dbReference type="ChEBI" id="CHEBI:28938"/>
        <dbReference type="EC" id="3.5.4.4"/>
    </reaction>
</comment>
<keyword evidence="8" id="KW-0862">Zinc</keyword>
<gene>
    <name evidence="11" type="ORF">ACFONJ_11660</name>
</gene>